<feature type="transmembrane region" description="Helical" evidence="12">
    <location>
        <begin position="69"/>
        <end position="87"/>
    </location>
</feature>
<keyword evidence="3" id="KW-0813">Transport</keyword>
<keyword evidence="9" id="KW-1015">Disulfide bond</keyword>
<dbReference type="Proteomes" id="UP000032534">
    <property type="component" value="Unassembled WGS sequence"/>
</dbReference>
<dbReference type="PROSITE" id="PS51257">
    <property type="entry name" value="PROKAR_LIPOPROTEIN"/>
    <property type="match status" value="1"/>
</dbReference>
<organism evidence="13 14">
    <name type="scientific">Paenibacillus terrae</name>
    <dbReference type="NCBI Taxonomy" id="159743"/>
    <lineage>
        <taxon>Bacteria</taxon>
        <taxon>Bacillati</taxon>
        <taxon>Bacillota</taxon>
        <taxon>Bacilli</taxon>
        <taxon>Bacillales</taxon>
        <taxon>Paenibacillaceae</taxon>
        <taxon>Paenibacillus</taxon>
    </lineage>
</organism>
<comment type="subcellular location">
    <subcellularLocation>
        <location evidence="1">Membrane</location>
        <topology evidence="1">Multi-pass membrane protein</topology>
    </subcellularLocation>
</comment>
<dbReference type="Gene3D" id="1.20.1550.10">
    <property type="entry name" value="DsbB-like"/>
    <property type="match status" value="1"/>
</dbReference>
<keyword evidence="14" id="KW-1185">Reference proteome</keyword>
<evidence type="ECO:0000313" key="13">
    <source>
        <dbReference type="EMBL" id="KJD45488.1"/>
    </source>
</evidence>
<dbReference type="SUPFAM" id="SSF158442">
    <property type="entry name" value="DsbB-like"/>
    <property type="match status" value="1"/>
</dbReference>
<evidence type="ECO:0000256" key="8">
    <source>
        <dbReference type="ARBA" id="ARBA00023136"/>
    </source>
</evidence>
<dbReference type="EMBL" id="JTHP01000019">
    <property type="protein sequence ID" value="KJD45488.1"/>
    <property type="molecule type" value="Genomic_DNA"/>
</dbReference>
<dbReference type="NCBIfam" id="NF002849">
    <property type="entry name" value="PRK03113.1"/>
    <property type="match status" value="1"/>
</dbReference>
<keyword evidence="8 12" id="KW-0472">Membrane</keyword>
<dbReference type="InterPro" id="IPR023380">
    <property type="entry name" value="DsbB-like_sf"/>
</dbReference>
<dbReference type="Pfam" id="PF02600">
    <property type="entry name" value="DsbB"/>
    <property type="match status" value="1"/>
</dbReference>
<evidence type="ECO:0000256" key="1">
    <source>
        <dbReference type="ARBA" id="ARBA00004141"/>
    </source>
</evidence>
<feature type="transmembrane region" description="Helical" evidence="12">
    <location>
        <begin position="12"/>
        <end position="30"/>
    </location>
</feature>
<evidence type="ECO:0000256" key="6">
    <source>
        <dbReference type="ARBA" id="ARBA00022989"/>
    </source>
</evidence>
<reference evidence="13 14" key="1">
    <citation type="submission" date="2014-11" db="EMBL/GenBank/DDBJ databases">
        <title>Draft Genome Sequences of Paenibacillus polymyxa NRRL B-30509 and Paenibacillus terrae NRRL B-30644, Strains from a Poultry Environment that Produce Tridecaptin A and Paenicidins.</title>
        <authorList>
            <person name="van Belkum M.J."/>
            <person name="Lohans C.T."/>
            <person name="Vederas J.C."/>
        </authorList>
    </citation>
    <scope>NUCLEOTIDE SEQUENCE [LARGE SCALE GENOMIC DNA]</scope>
    <source>
        <strain evidence="13 14">NRRL B-30644</strain>
    </source>
</reference>
<dbReference type="InterPro" id="IPR012187">
    <property type="entry name" value="Disulphide_bond_form_BdbC"/>
</dbReference>
<dbReference type="GO" id="GO:0016020">
    <property type="term" value="C:membrane"/>
    <property type="evidence" value="ECO:0007669"/>
    <property type="project" value="UniProtKB-SubCell"/>
</dbReference>
<accession>A0A0D7X3D7</accession>
<keyword evidence="10" id="KW-0143">Chaperone</keyword>
<evidence type="ECO:0000313" key="14">
    <source>
        <dbReference type="Proteomes" id="UP000032534"/>
    </source>
</evidence>
<evidence type="ECO:0000256" key="7">
    <source>
        <dbReference type="ARBA" id="ARBA00023002"/>
    </source>
</evidence>
<dbReference type="AlphaFoldDB" id="A0A0D7X3D7"/>
<evidence type="ECO:0000256" key="11">
    <source>
        <dbReference type="ARBA" id="ARBA00023284"/>
    </source>
</evidence>
<dbReference type="RefSeq" id="WP_044646284.1">
    <property type="nucleotide sequence ID" value="NZ_JTHP01000019.1"/>
</dbReference>
<name>A0A0D7X3D7_9BACL</name>
<protein>
    <submittedName>
        <fullName evidence="13">Disulfide oxidoreductase</fullName>
    </submittedName>
</protein>
<dbReference type="HAMAP" id="MF_00287">
    <property type="entry name" value="BdbC"/>
    <property type="match status" value="1"/>
</dbReference>
<gene>
    <name evidence="13" type="ORF">QD47_11620</name>
</gene>
<dbReference type="PANTHER" id="PTHR43469:SF1">
    <property type="entry name" value="SPBETA PROPHAGE-DERIVED DISULFIDE BOND FORMATION PROTEIN B"/>
    <property type="match status" value="1"/>
</dbReference>
<evidence type="ECO:0000256" key="4">
    <source>
        <dbReference type="ARBA" id="ARBA00022692"/>
    </source>
</evidence>
<feature type="transmembrane region" description="Helical" evidence="12">
    <location>
        <begin position="42"/>
        <end position="60"/>
    </location>
</feature>
<dbReference type="GO" id="GO:0015035">
    <property type="term" value="F:protein-disulfide reductase activity"/>
    <property type="evidence" value="ECO:0007669"/>
    <property type="project" value="InterPro"/>
</dbReference>
<comment type="caution">
    <text evidence="13">The sequence shown here is derived from an EMBL/GenBank/DDBJ whole genome shotgun (WGS) entry which is preliminary data.</text>
</comment>
<keyword evidence="4 12" id="KW-0812">Transmembrane</keyword>
<evidence type="ECO:0000256" key="9">
    <source>
        <dbReference type="ARBA" id="ARBA00023157"/>
    </source>
</evidence>
<keyword evidence="7" id="KW-0560">Oxidoreductase</keyword>
<sequence>MIGSFKKTDIALFAAWVVACVATLGSLYLSEILGYEPCKLCWFQRILMYPLTLLLGIAYFRGDTGIRRYVMPLAIIGGAISAYHFTIQRIHAAAKAATQASTSCGRVSCEQDYLNWFDFITIPFLALIAFILIIAAMGYIMRQEKKSAQGEVQAEHLA</sequence>
<evidence type="ECO:0000256" key="2">
    <source>
        <dbReference type="ARBA" id="ARBA00007602"/>
    </source>
</evidence>
<dbReference type="PATRIC" id="fig|159743.3.peg.2596"/>
<dbReference type="OrthoDB" id="158402at2"/>
<dbReference type="InterPro" id="IPR003752">
    <property type="entry name" value="DiS_bond_form_DsbB/BdbC"/>
</dbReference>
<keyword evidence="6 12" id="KW-1133">Transmembrane helix</keyword>
<feature type="transmembrane region" description="Helical" evidence="12">
    <location>
        <begin position="120"/>
        <end position="140"/>
    </location>
</feature>
<evidence type="ECO:0000256" key="5">
    <source>
        <dbReference type="ARBA" id="ARBA00022982"/>
    </source>
</evidence>
<proteinExistence type="inferred from homology"/>
<dbReference type="PIRSF" id="PIRSF036659">
    <property type="entry name" value="BdbC"/>
    <property type="match status" value="1"/>
</dbReference>
<keyword evidence="11" id="KW-0676">Redox-active center</keyword>
<comment type="similarity">
    <text evidence="2">Belongs to the DsbB family. BdbC subfamily.</text>
</comment>
<dbReference type="GO" id="GO:0006457">
    <property type="term" value="P:protein folding"/>
    <property type="evidence" value="ECO:0007669"/>
    <property type="project" value="InterPro"/>
</dbReference>
<keyword evidence="5" id="KW-0249">Electron transport</keyword>
<evidence type="ECO:0000256" key="3">
    <source>
        <dbReference type="ARBA" id="ARBA00022448"/>
    </source>
</evidence>
<evidence type="ECO:0000256" key="12">
    <source>
        <dbReference type="SAM" id="Phobius"/>
    </source>
</evidence>
<evidence type="ECO:0000256" key="10">
    <source>
        <dbReference type="ARBA" id="ARBA00023186"/>
    </source>
</evidence>
<dbReference type="PANTHER" id="PTHR43469">
    <property type="entry name" value="DISULFIDE FORMATION PROTEIN-RELATED"/>
    <property type="match status" value="1"/>
</dbReference>